<feature type="signal peptide" evidence="2">
    <location>
        <begin position="1"/>
        <end position="18"/>
    </location>
</feature>
<organism evidence="4 5">
    <name type="scientific">Noviherbaspirillum humi</name>
    <dbReference type="NCBI Taxonomy" id="1688639"/>
    <lineage>
        <taxon>Bacteria</taxon>
        <taxon>Pseudomonadati</taxon>
        <taxon>Pseudomonadota</taxon>
        <taxon>Betaproteobacteria</taxon>
        <taxon>Burkholderiales</taxon>
        <taxon>Oxalobacteraceae</taxon>
        <taxon>Noviherbaspirillum</taxon>
    </lineage>
</organism>
<dbReference type="PANTHER" id="PTHR22953">
    <property type="entry name" value="ACID PHOSPHATASE RELATED"/>
    <property type="match status" value="1"/>
</dbReference>
<evidence type="ECO:0000259" key="3">
    <source>
        <dbReference type="Pfam" id="PF00149"/>
    </source>
</evidence>
<proteinExistence type="predicted"/>
<dbReference type="RefSeq" id="WP_245844755.1">
    <property type="nucleotide sequence ID" value="NZ_FZOT01000002.1"/>
</dbReference>
<name>A0A239E118_9BURK</name>
<protein>
    <submittedName>
        <fullName evidence="4">Calcineurin-like phosphoesterase</fullName>
    </submittedName>
</protein>
<evidence type="ECO:0000256" key="1">
    <source>
        <dbReference type="ARBA" id="ARBA00022729"/>
    </source>
</evidence>
<dbReference type="EMBL" id="FZOT01000002">
    <property type="protein sequence ID" value="SNS38061.1"/>
    <property type="molecule type" value="Genomic_DNA"/>
</dbReference>
<gene>
    <name evidence="4" type="ORF">SAMN06265795_102461</name>
</gene>
<dbReference type="InterPro" id="IPR029052">
    <property type="entry name" value="Metallo-depent_PP-like"/>
</dbReference>
<dbReference type="PANTHER" id="PTHR22953:SF153">
    <property type="entry name" value="PURPLE ACID PHOSPHATASE"/>
    <property type="match status" value="1"/>
</dbReference>
<accession>A0A239E118</accession>
<reference evidence="4 5" key="1">
    <citation type="submission" date="2017-06" db="EMBL/GenBank/DDBJ databases">
        <authorList>
            <person name="Kim H.J."/>
            <person name="Triplett B.A."/>
        </authorList>
    </citation>
    <scope>NUCLEOTIDE SEQUENCE [LARGE SCALE GENOMIC DNA]</scope>
    <source>
        <strain evidence="4 5">U15</strain>
    </source>
</reference>
<dbReference type="AlphaFoldDB" id="A0A239E118"/>
<evidence type="ECO:0000313" key="5">
    <source>
        <dbReference type="Proteomes" id="UP000198284"/>
    </source>
</evidence>
<dbReference type="Gene3D" id="3.60.21.10">
    <property type="match status" value="1"/>
</dbReference>
<dbReference type="GO" id="GO:0003993">
    <property type="term" value="F:acid phosphatase activity"/>
    <property type="evidence" value="ECO:0007669"/>
    <property type="project" value="InterPro"/>
</dbReference>
<keyword evidence="5" id="KW-1185">Reference proteome</keyword>
<dbReference type="InterPro" id="IPR004843">
    <property type="entry name" value="Calcineurin-like_PHP"/>
</dbReference>
<dbReference type="Pfam" id="PF00149">
    <property type="entry name" value="Metallophos"/>
    <property type="match status" value="1"/>
</dbReference>
<keyword evidence="1 2" id="KW-0732">Signal</keyword>
<sequence>MPIIISSMPLRLSAFLFAAALLAGCVAPPQRQAGVLPGSGVTVYAAGDIADCRYRLPHLSGAYETSELVLRHLRQDPQAVVLTLGDNTYPVGTLAEFRDCYEPTWGRFKARTYPSPGNHEYYTAGAPGYYGYFGAAAGPDRRGYYSFRLGGWHVVSLNSELKGEAMQAQLAWLKEDLAQHPMHCTLAFLHHPRFSSGGHSDNPRMEAIWRTLHAAGVDVVLAGHDHHYERFAPLDADGRRDDRRGMRQFVVGTGGAQFSPLRLPQDGTEERNNNTHGVLRLVLKDTGYEWTFLPARHEGYSDEGVGLCH</sequence>
<dbReference type="InterPro" id="IPR039331">
    <property type="entry name" value="PAPs-like"/>
</dbReference>
<evidence type="ECO:0000256" key="2">
    <source>
        <dbReference type="SAM" id="SignalP"/>
    </source>
</evidence>
<feature type="chain" id="PRO_5013054232" evidence="2">
    <location>
        <begin position="19"/>
        <end position="309"/>
    </location>
</feature>
<dbReference type="Proteomes" id="UP000198284">
    <property type="component" value="Unassembled WGS sequence"/>
</dbReference>
<feature type="domain" description="Calcineurin-like phosphoesterase" evidence="3">
    <location>
        <begin position="44"/>
        <end position="228"/>
    </location>
</feature>
<dbReference type="SUPFAM" id="SSF56300">
    <property type="entry name" value="Metallo-dependent phosphatases"/>
    <property type="match status" value="1"/>
</dbReference>
<evidence type="ECO:0000313" key="4">
    <source>
        <dbReference type="EMBL" id="SNS38061.1"/>
    </source>
</evidence>